<evidence type="ECO:0000313" key="2">
    <source>
        <dbReference type="EMBL" id="SEP15160.1"/>
    </source>
</evidence>
<dbReference type="InterPro" id="IPR016040">
    <property type="entry name" value="NAD(P)-bd_dom"/>
</dbReference>
<dbReference type="Gene3D" id="3.40.50.720">
    <property type="entry name" value="NAD(P)-binding Rossmann-like Domain"/>
    <property type="match status" value="1"/>
</dbReference>
<dbReference type="RefSeq" id="WP_091616531.1">
    <property type="nucleotide sequence ID" value="NZ_FOEF01000004.1"/>
</dbReference>
<dbReference type="InterPro" id="IPR051604">
    <property type="entry name" value="Ergot_Alk_Oxidoreductase"/>
</dbReference>
<feature type="domain" description="NAD(P)-binding" evidence="1">
    <location>
        <begin position="8"/>
        <end position="193"/>
    </location>
</feature>
<organism evidence="2 3">
    <name type="scientific">Amycolatopsis saalfeldensis</name>
    <dbReference type="NCBI Taxonomy" id="394193"/>
    <lineage>
        <taxon>Bacteria</taxon>
        <taxon>Bacillati</taxon>
        <taxon>Actinomycetota</taxon>
        <taxon>Actinomycetes</taxon>
        <taxon>Pseudonocardiales</taxon>
        <taxon>Pseudonocardiaceae</taxon>
        <taxon>Amycolatopsis</taxon>
    </lineage>
</organism>
<dbReference type="STRING" id="394193.SAMN04489732_10478"/>
<dbReference type="OrthoDB" id="4632815at2"/>
<dbReference type="PANTHER" id="PTHR43162">
    <property type="match status" value="1"/>
</dbReference>
<protein>
    <submittedName>
        <fullName evidence="2">Uncharacterized conserved protein YbjT, contains NAD(P)-binding and DUF2867 domains</fullName>
    </submittedName>
</protein>
<dbReference type="Pfam" id="PF13460">
    <property type="entry name" value="NAD_binding_10"/>
    <property type="match status" value="1"/>
</dbReference>
<proteinExistence type="predicted"/>
<gene>
    <name evidence="2" type="ORF">SAMN04489732_10478</name>
</gene>
<evidence type="ECO:0000313" key="3">
    <source>
        <dbReference type="Proteomes" id="UP000198582"/>
    </source>
</evidence>
<dbReference type="AlphaFoldDB" id="A0A1H8VIN5"/>
<reference evidence="3" key="1">
    <citation type="submission" date="2016-10" db="EMBL/GenBank/DDBJ databases">
        <authorList>
            <person name="Varghese N."/>
            <person name="Submissions S."/>
        </authorList>
    </citation>
    <scope>NUCLEOTIDE SEQUENCE [LARGE SCALE GENOMIC DNA]</scope>
    <source>
        <strain evidence="3">DSM 44993</strain>
    </source>
</reference>
<dbReference type="Proteomes" id="UP000198582">
    <property type="component" value="Unassembled WGS sequence"/>
</dbReference>
<evidence type="ECO:0000259" key="1">
    <source>
        <dbReference type="Pfam" id="PF13460"/>
    </source>
</evidence>
<dbReference type="Gene3D" id="3.90.25.10">
    <property type="entry name" value="UDP-galactose 4-epimerase, domain 1"/>
    <property type="match status" value="1"/>
</dbReference>
<dbReference type="PANTHER" id="PTHR43162:SF1">
    <property type="entry name" value="PRESTALK A DIFFERENTIATION PROTEIN A"/>
    <property type="match status" value="1"/>
</dbReference>
<dbReference type="InterPro" id="IPR036291">
    <property type="entry name" value="NAD(P)-bd_dom_sf"/>
</dbReference>
<dbReference type="SUPFAM" id="SSF51735">
    <property type="entry name" value="NAD(P)-binding Rossmann-fold domains"/>
    <property type="match status" value="1"/>
</dbReference>
<accession>A0A1H8VIN5</accession>
<name>A0A1H8VIN5_9PSEU</name>
<sequence>MIVITTPTGNIGSRVLAQVLESSQPVRVVVRDQEKLPAEVRDRAEVVEGSHGDADVVARALEDADALFWLCPPDRQAADAVAAFTGFTRPAAEILRGQGVRRVVSISSLGRHTPYADRAGLGTGALAMDDLIAGTGVAFRALALPGFMDNLLRQKEMLKEQGLFSGAFSGDRRHPAVAVRDIAAVAARLLLDPTWTGQEEIPLLGPEDLSHEDMAGIATEALGRPVRYQQVPMPAYRDRLLNSGMSEGIAQSMVDLITANENGLYQGVTRTPQHAIDTPTTFRQWCEDTLEPAVRSA</sequence>
<dbReference type="EMBL" id="FOEF01000004">
    <property type="protein sequence ID" value="SEP15160.1"/>
    <property type="molecule type" value="Genomic_DNA"/>
</dbReference>
<keyword evidence="3" id="KW-1185">Reference proteome</keyword>